<evidence type="ECO:0000256" key="1">
    <source>
        <dbReference type="SAM" id="MobiDB-lite"/>
    </source>
</evidence>
<dbReference type="InterPro" id="IPR021801">
    <property type="entry name" value="DUF3370"/>
</dbReference>
<dbReference type="Pfam" id="PF11850">
    <property type="entry name" value="DUF3370"/>
    <property type="match status" value="1"/>
</dbReference>
<reference evidence="2 3" key="1">
    <citation type="submission" date="2018-02" db="EMBL/GenBank/DDBJ databases">
        <authorList>
            <person name="Moore K."/>
            <person name="Momper L."/>
        </authorList>
    </citation>
    <scope>NUCLEOTIDE SEQUENCE [LARGE SCALE GENOMIC DNA]</scope>
    <source>
        <strain evidence="2 3">CCALA 015</strain>
    </source>
</reference>
<name>A0ABX5FA92_9CHRO</name>
<gene>
    <name evidence="2" type="ORF">C7B81_03955</name>
</gene>
<reference evidence="2 3" key="2">
    <citation type="submission" date="2018-03" db="EMBL/GenBank/DDBJ databases">
        <title>The ancient ancestry and fast evolution of plastids.</title>
        <authorList>
            <person name="Moore K.R."/>
            <person name="Magnabosco C."/>
            <person name="Momper L."/>
            <person name="Gold D.A."/>
            <person name="Bosak T."/>
            <person name="Fournier G.P."/>
        </authorList>
    </citation>
    <scope>NUCLEOTIDE SEQUENCE [LARGE SCALE GENOMIC DNA]</scope>
    <source>
        <strain evidence="2 3">CCALA 015</strain>
    </source>
</reference>
<proteinExistence type="predicted"/>
<evidence type="ECO:0000313" key="2">
    <source>
        <dbReference type="EMBL" id="PSB38719.1"/>
    </source>
</evidence>
<sequence length="552" mass="58857">MRSVSPIGPIGVWLTLGLGLVLAQPAHAYVALMAGQKARPLNGTFNNVPVLHSNQPEEVEGPGILINTAPGYAYAAETGQPLRNAEYTFNGEFGMHLHHKYFPPNRRSIAPGTRRAELTLAAILINPGQRPVHIRFSKGAVRNSFEAPYLANNLMGVKPLGPRPWNTGPGDATAVQMLRGRLDSRLTDEITIPARSRIVLFQTDLPALGIANALLRGRSDGPFQIAVVAAKTPDSDRDVLAVLDEGRLAPGRVYLSRINDIHNRRIFSRVGGVALGDAYQASITHDLDVKGPLHVPFTSTDRHHFGTRDVQVNALASRMVDSSLDNVGTYGVRFDVDLNLKGNGPYELVMSHPTLIGGQPFTAFRGSIQIQTPAGMREVHVGLRSGQSLSLGQIDLTPGVVNPVRVSLVYPADATPGHLLSVVSASQLAMVQERERQLELARAGATVRPAPPPVAPPAVTIVPPATTIAPAPTGGTGPLVPPSQILRPAPAPGWLTPPPPLPSSNRGVLAPSPMITPMRSRSGTAAGGGTLVDRYREAVEAQQQFLRDQRGP</sequence>
<dbReference type="EMBL" id="PVWP01000002">
    <property type="protein sequence ID" value="PSB38719.1"/>
    <property type="molecule type" value="Genomic_DNA"/>
</dbReference>
<comment type="caution">
    <text evidence="2">The sequence shown here is derived from an EMBL/GenBank/DDBJ whole genome shotgun (WGS) entry which is preliminary data.</text>
</comment>
<keyword evidence="3" id="KW-1185">Reference proteome</keyword>
<dbReference type="RefSeq" id="WP_106219993.1">
    <property type="nucleotide sequence ID" value="NZ_PVWP01000002.1"/>
</dbReference>
<protein>
    <recommendedName>
        <fullName evidence="4">DUF3370 domain-containing protein</fullName>
    </recommendedName>
</protein>
<evidence type="ECO:0008006" key="4">
    <source>
        <dbReference type="Google" id="ProtNLM"/>
    </source>
</evidence>
<dbReference type="Proteomes" id="UP000238218">
    <property type="component" value="Unassembled WGS sequence"/>
</dbReference>
<accession>A0ABX5FA92</accession>
<organism evidence="2 3">
    <name type="scientific">Aphanothece cf. minutissima CCALA 015</name>
    <dbReference type="NCBI Taxonomy" id="2107695"/>
    <lineage>
        <taxon>Bacteria</taxon>
        <taxon>Bacillati</taxon>
        <taxon>Cyanobacteriota</taxon>
        <taxon>Cyanophyceae</taxon>
        <taxon>Oscillatoriophycideae</taxon>
        <taxon>Chroococcales</taxon>
        <taxon>Aphanothecaceae</taxon>
        <taxon>Aphanothece</taxon>
    </lineage>
</organism>
<evidence type="ECO:0000313" key="3">
    <source>
        <dbReference type="Proteomes" id="UP000238218"/>
    </source>
</evidence>
<feature type="region of interest" description="Disordered" evidence="1">
    <location>
        <begin position="503"/>
        <end position="528"/>
    </location>
</feature>